<comment type="similarity">
    <text evidence="2 9">Belongs to the inositol monophosphatase superfamily. CysQ family.</text>
</comment>
<comment type="subcellular location">
    <subcellularLocation>
        <location evidence="9">Cell inner membrane</location>
        <topology evidence="9">Peripheral membrane protein</topology>
        <orientation evidence="9">Cytoplasmic side</orientation>
    </subcellularLocation>
</comment>
<reference evidence="11 12" key="1">
    <citation type="journal article" date="2015" name="PLoS Negl. Trop. Dis.">
        <title>Haemophilus ducreyi Cutaneous Ulcer Strains Are Nearly Identical to Class I Genital Ulcer Strains.</title>
        <authorList>
            <person name="Gangaiah D."/>
            <person name="Webb K.M."/>
            <person name="Humphreys T.L."/>
            <person name="Fortney K.R."/>
            <person name="Toh E."/>
            <person name="Tai A."/>
            <person name="Katz S.S."/>
            <person name="Pillay A."/>
            <person name="Chen C.Y."/>
            <person name="Roberts S.A."/>
            <person name="Munson R.S.Jr."/>
            <person name="Spinola S.M."/>
        </authorList>
    </citation>
    <scope>NUCLEOTIDE SEQUENCE [LARGE SCALE GENOMIC DNA]</scope>
    <source>
        <strain evidence="12">CLU2</strain>
    </source>
</reference>
<dbReference type="Gene3D" id="3.30.540.10">
    <property type="entry name" value="Fructose-1,6-Bisphosphatase, subunit A, domain 1"/>
    <property type="match status" value="1"/>
</dbReference>
<dbReference type="PANTHER" id="PTHR43028:SF7">
    <property type="entry name" value="3'(2'),5'-BISPHOSPHATE NUCLEOTIDASE CYSQ"/>
    <property type="match status" value="1"/>
</dbReference>
<dbReference type="AlphaFoldDB" id="A0AAC8UBZ1"/>
<evidence type="ECO:0000256" key="9">
    <source>
        <dbReference type="HAMAP-Rule" id="MF_02095"/>
    </source>
</evidence>
<dbReference type="Proteomes" id="UP000060132">
    <property type="component" value="Chromosome"/>
</dbReference>
<evidence type="ECO:0000256" key="6">
    <source>
        <dbReference type="ARBA" id="ARBA00022801"/>
    </source>
</evidence>
<dbReference type="GO" id="GO:0005886">
    <property type="term" value="C:plasma membrane"/>
    <property type="evidence" value="ECO:0007669"/>
    <property type="project" value="UniProtKB-SubCell"/>
</dbReference>
<comment type="catalytic activity">
    <reaction evidence="1 9">
        <text>adenosine 3',5'-bisphosphate + H2O = AMP + phosphate</text>
        <dbReference type="Rhea" id="RHEA:10040"/>
        <dbReference type="ChEBI" id="CHEBI:15377"/>
        <dbReference type="ChEBI" id="CHEBI:43474"/>
        <dbReference type="ChEBI" id="CHEBI:58343"/>
        <dbReference type="ChEBI" id="CHEBI:456215"/>
        <dbReference type="EC" id="3.1.3.7"/>
    </reaction>
</comment>
<evidence type="ECO:0000256" key="10">
    <source>
        <dbReference type="PIRSR" id="PIRSR600760-2"/>
    </source>
</evidence>
<keyword evidence="7 9" id="KW-0460">Magnesium</keyword>
<keyword evidence="3 9" id="KW-1003">Cell membrane</keyword>
<dbReference type="RefSeq" id="WP_010944782.1">
    <property type="nucleotide sequence ID" value="NZ_CP011218.1"/>
</dbReference>
<proteinExistence type="inferred from homology"/>
<dbReference type="OMA" id="FAGGQSR"/>
<dbReference type="PROSITE" id="PS00630">
    <property type="entry name" value="IMP_2"/>
    <property type="match status" value="1"/>
</dbReference>
<evidence type="ECO:0000313" key="11">
    <source>
        <dbReference type="EMBL" id="AKO32228.1"/>
    </source>
</evidence>
<feature type="binding site" evidence="9">
    <location>
        <position position="69"/>
    </location>
    <ligand>
        <name>Mg(2+)</name>
        <dbReference type="ChEBI" id="CHEBI:18420"/>
        <label>1</label>
    </ligand>
</feature>
<keyword evidence="5 9" id="KW-0479">Metal-binding</keyword>
<evidence type="ECO:0000256" key="2">
    <source>
        <dbReference type="ARBA" id="ARBA00005289"/>
    </source>
</evidence>
<dbReference type="NCBIfam" id="TIGR01331">
    <property type="entry name" value="bisphos_cysQ"/>
    <property type="match status" value="1"/>
</dbReference>
<name>A0AAC8UBZ1_HAEDC</name>
<comment type="cofactor">
    <cofactor evidence="9 10">
        <name>Mg(2+)</name>
        <dbReference type="ChEBI" id="CHEBI:18420"/>
    </cofactor>
</comment>
<feature type="binding site" evidence="10">
    <location>
        <position position="91"/>
    </location>
    <ligand>
        <name>Mg(2+)</name>
        <dbReference type="ChEBI" id="CHEBI:18420"/>
        <label>1</label>
        <note>catalytic</note>
    </ligand>
</feature>
<evidence type="ECO:0000256" key="1">
    <source>
        <dbReference type="ARBA" id="ARBA00001625"/>
    </source>
</evidence>
<dbReference type="PRINTS" id="PR00377">
    <property type="entry name" value="IMPHPHTASES"/>
</dbReference>
<feature type="binding site" evidence="9">
    <location>
        <position position="216"/>
    </location>
    <ligand>
        <name>substrate</name>
    </ligand>
</feature>
<feature type="binding site" evidence="9">
    <location>
        <begin position="91"/>
        <end position="94"/>
    </location>
    <ligand>
        <name>substrate</name>
    </ligand>
</feature>
<feature type="binding site" evidence="10">
    <location>
        <position position="89"/>
    </location>
    <ligand>
        <name>Mg(2+)</name>
        <dbReference type="ChEBI" id="CHEBI:18420"/>
        <label>1</label>
        <note>catalytic</note>
    </ligand>
</feature>
<feature type="binding site" evidence="10">
    <location>
        <position position="216"/>
    </location>
    <ligand>
        <name>Mg(2+)</name>
        <dbReference type="ChEBI" id="CHEBI:18420"/>
        <label>1</label>
        <note>catalytic</note>
    </ligand>
</feature>
<accession>A0AAC8UBZ1</accession>
<dbReference type="InterPro" id="IPR020583">
    <property type="entry name" value="Inositol_monoP_metal-BS"/>
</dbReference>
<feature type="binding site" evidence="9">
    <location>
        <position position="92"/>
    </location>
    <ligand>
        <name>Mg(2+)</name>
        <dbReference type="ChEBI" id="CHEBI:18420"/>
        <label>2</label>
    </ligand>
</feature>
<feature type="binding site" evidence="9">
    <location>
        <position position="89"/>
    </location>
    <ligand>
        <name>Mg(2+)</name>
        <dbReference type="ChEBI" id="CHEBI:18420"/>
        <label>2</label>
    </ligand>
</feature>
<dbReference type="InterPro" id="IPR000760">
    <property type="entry name" value="Inositol_monophosphatase-like"/>
</dbReference>
<sequence length="270" mass="30472">MLILNSSLLNAVKDIAHQAGEHLKRFYAHSVEIKIKADNTPVTEADLFLSQFIIQQLQQLTPTIPVLSEENCAIPLTERANWQEYWIIDPLDGTQQFINRTDQFSIAISLVQHNQPVIGIIYAPILAKTYFAMRTSGAFLQENGIIRPLTPHKIMANNERLRIAMGATNRTTVAQCLQQPLQADIFQYGSSSLKAGLVAEGKADCYIRLGDTGEWDTAAAEVLLNEIGGKIFDLNFQPLSYNQRQHFINPHFVMVADKQADWQKIFQFNE</sequence>
<organism evidence="11 12">
    <name type="scientific">Haemophilus ducreyi</name>
    <dbReference type="NCBI Taxonomy" id="730"/>
    <lineage>
        <taxon>Bacteria</taxon>
        <taxon>Pseudomonadati</taxon>
        <taxon>Pseudomonadota</taxon>
        <taxon>Gammaproteobacteria</taxon>
        <taxon>Pasteurellales</taxon>
        <taxon>Pasteurellaceae</taxon>
        <taxon>Haemophilus</taxon>
    </lineage>
</organism>
<evidence type="ECO:0000256" key="7">
    <source>
        <dbReference type="ARBA" id="ARBA00022842"/>
    </source>
</evidence>
<evidence type="ECO:0000256" key="4">
    <source>
        <dbReference type="ARBA" id="ARBA00022519"/>
    </source>
</evidence>
<feature type="binding site" evidence="10">
    <location>
        <position position="92"/>
    </location>
    <ligand>
        <name>Mg(2+)</name>
        <dbReference type="ChEBI" id="CHEBI:18420"/>
        <label>1</label>
        <note>catalytic</note>
    </ligand>
</feature>
<feature type="binding site" evidence="9">
    <location>
        <position position="69"/>
    </location>
    <ligand>
        <name>substrate</name>
    </ligand>
</feature>
<comment type="function">
    <text evidence="9">Converts adenosine-3',5'-bisphosphate (PAP) to AMP.</text>
</comment>
<gene>
    <name evidence="9" type="primary">cysQ</name>
    <name evidence="11" type="ORF">RZ57_03305</name>
</gene>
<dbReference type="Gene3D" id="3.40.190.80">
    <property type="match status" value="1"/>
</dbReference>
<dbReference type="InterPro" id="IPR006240">
    <property type="entry name" value="CysQ"/>
</dbReference>
<dbReference type="GO" id="GO:0008441">
    <property type="term" value="F:3'(2'),5'-bisphosphate nucleotidase activity"/>
    <property type="evidence" value="ECO:0007669"/>
    <property type="project" value="UniProtKB-UniRule"/>
</dbReference>
<dbReference type="EMBL" id="CP011219">
    <property type="protein sequence ID" value="AKO32228.1"/>
    <property type="molecule type" value="Genomic_DNA"/>
</dbReference>
<dbReference type="EC" id="3.1.3.7" evidence="9"/>
<dbReference type="InterPro" id="IPR050725">
    <property type="entry name" value="CysQ/Inositol_MonoPase"/>
</dbReference>
<feature type="binding site" evidence="9">
    <location>
        <position position="89"/>
    </location>
    <ligand>
        <name>Mg(2+)</name>
        <dbReference type="ChEBI" id="CHEBI:18420"/>
        <label>1</label>
    </ligand>
</feature>
<evidence type="ECO:0000256" key="3">
    <source>
        <dbReference type="ARBA" id="ARBA00022475"/>
    </source>
</evidence>
<protein>
    <recommendedName>
        <fullName evidence="9">3'(2'),5'-bisphosphate nucleotidase CysQ</fullName>
        <ecNumber evidence="9">3.1.3.7</ecNumber>
    </recommendedName>
    <alternativeName>
        <fullName evidence="9">3'(2'),5-bisphosphonucleoside 3'(2')-phosphohydrolase</fullName>
    </alternativeName>
    <alternativeName>
        <fullName evidence="9">3'-phosphoadenosine 5'-phosphate phosphatase</fullName>
        <shortName evidence="9">PAP phosphatase</shortName>
    </alternativeName>
</protein>
<dbReference type="PROSITE" id="PS00629">
    <property type="entry name" value="IMP_1"/>
    <property type="match status" value="1"/>
</dbReference>
<feature type="binding site" evidence="9">
    <location>
        <position position="91"/>
    </location>
    <ligand>
        <name>Mg(2+)</name>
        <dbReference type="ChEBI" id="CHEBI:18420"/>
        <label>1</label>
    </ligand>
</feature>
<evidence type="ECO:0000313" key="12">
    <source>
        <dbReference type="Proteomes" id="UP000060132"/>
    </source>
</evidence>
<dbReference type="PANTHER" id="PTHR43028">
    <property type="entry name" value="3'(2'),5'-BISPHOSPHATE NUCLEOTIDASE 1"/>
    <property type="match status" value="1"/>
</dbReference>
<dbReference type="CDD" id="cd01638">
    <property type="entry name" value="CysQ"/>
    <property type="match status" value="1"/>
</dbReference>
<evidence type="ECO:0000256" key="5">
    <source>
        <dbReference type="ARBA" id="ARBA00022723"/>
    </source>
</evidence>
<dbReference type="SUPFAM" id="SSF56655">
    <property type="entry name" value="Carbohydrate phosphatase"/>
    <property type="match status" value="1"/>
</dbReference>
<keyword evidence="8 9" id="KW-0472">Membrane</keyword>
<dbReference type="Pfam" id="PF00459">
    <property type="entry name" value="Inositol_P"/>
    <property type="match status" value="1"/>
</dbReference>
<dbReference type="GO" id="GO:0046854">
    <property type="term" value="P:phosphatidylinositol phosphate biosynthetic process"/>
    <property type="evidence" value="ECO:0007669"/>
    <property type="project" value="InterPro"/>
</dbReference>
<feature type="binding site" evidence="9">
    <location>
        <position position="216"/>
    </location>
    <ligand>
        <name>Mg(2+)</name>
        <dbReference type="ChEBI" id="CHEBI:18420"/>
        <label>2</label>
    </ligand>
</feature>
<dbReference type="InterPro" id="IPR020550">
    <property type="entry name" value="Inositol_monophosphatase_CS"/>
</dbReference>
<evidence type="ECO:0000256" key="8">
    <source>
        <dbReference type="ARBA" id="ARBA00023136"/>
    </source>
</evidence>
<keyword evidence="6 9" id="KW-0378">Hydrolase</keyword>
<feature type="binding site" evidence="10">
    <location>
        <position position="69"/>
    </location>
    <ligand>
        <name>Mg(2+)</name>
        <dbReference type="ChEBI" id="CHEBI:18420"/>
        <label>1</label>
        <note>catalytic</note>
    </ligand>
</feature>
<dbReference type="GO" id="GO:0050427">
    <property type="term" value="P:3'-phosphoadenosine 5'-phosphosulfate metabolic process"/>
    <property type="evidence" value="ECO:0007669"/>
    <property type="project" value="TreeGrafter"/>
</dbReference>
<dbReference type="HAMAP" id="MF_02095">
    <property type="entry name" value="CysQ"/>
    <property type="match status" value="1"/>
</dbReference>
<keyword evidence="4 9" id="KW-0997">Cell inner membrane</keyword>
<dbReference type="GO" id="GO:0000287">
    <property type="term" value="F:magnesium ion binding"/>
    <property type="evidence" value="ECO:0007669"/>
    <property type="project" value="UniProtKB-UniRule"/>
</dbReference>
<dbReference type="GO" id="GO:0000103">
    <property type="term" value="P:sulfate assimilation"/>
    <property type="evidence" value="ECO:0007669"/>
    <property type="project" value="TreeGrafter"/>
</dbReference>